<feature type="region of interest" description="Disordered" evidence="1">
    <location>
        <begin position="214"/>
        <end position="277"/>
    </location>
</feature>
<feature type="region of interest" description="Disordered" evidence="1">
    <location>
        <begin position="344"/>
        <end position="398"/>
    </location>
</feature>
<proteinExistence type="predicted"/>
<dbReference type="HOGENOM" id="CLU_604100_0_0_1"/>
<keyword evidence="3" id="KW-1185">Reference proteome</keyword>
<feature type="compositionally biased region" description="Acidic residues" evidence="1">
    <location>
        <begin position="381"/>
        <end position="390"/>
    </location>
</feature>
<dbReference type="EMBL" id="KB445791">
    <property type="protein sequence ID" value="EMD42141.1"/>
    <property type="molecule type" value="Genomic_DNA"/>
</dbReference>
<dbReference type="Proteomes" id="UP000016930">
    <property type="component" value="Unassembled WGS sequence"/>
</dbReference>
<dbReference type="AlphaFoldDB" id="M2RT76"/>
<reference evidence="2 3" key="1">
    <citation type="journal article" date="2012" name="Proc. Natl. Acad. Sci. U.S.A.">
        <title>Comparative genomics of Ceriporiopsis subvermispora and Phanerochaete chrysosporium provide insight into selective ligninolysis.</title>
        <authorList>
            <person name="Fernandez-Fueyo E."/>
            <person name="Ruiz-Duenas F.J."/>
            <person name="Ferreira P."/>
            <person name="Floudas D."/>
            <person name="Hibbett D.S."/>
            <person name="Canessa P."/>
            <person name="Larrondo L.F."/>
            <person name="James T.Y."/>
            <person name="Seelenfreund D."/>
            <person name="Lobos S."/>
            <person name="Polanco R."/>
            <person name="Tello M."/>
            <person name="Honda Y."/>
            <person name="Watanabe T."/>
            <person name="Watanabe T."/>
            <person name="Ryu J.S."/>
            <person name="Kubicek C.P."/>
            <person name="Schmoll M."/>
            <person name="Gaskell J."/>
            <person name="Hammel K.E."/>
            <person name="St John F.J."/>
            <person name="Vanden Wymelenberg A."/>
            <person name="Sabat G."/>
            <person name="Splinter BonDurant S."/>
            <person name="Syed K."/>
            <person name="Yadav J.S."/>
            <person name="Doddapaneni H."/>
            <person name="Subramanian V."/>
            <person name="Lavin J.L."/>
            <person name="Oguiza J.A."/>
            <person name="Perez G."/>
            <person name="Pisabarro A.G."/>
            <person name="Ramirez L."/>
            <person name="Santoyo F."/>
            <person name="Master E."/>
            <person name="Coutinho P.M."/>
            <person name="Henrissat B."/>
            <person name="Lombard V."/>
            <person name="Magnuson J.K."/>
            <person name="Kuees U."/>
            <person name="Hori C."/>
            <person name="Igarashi K."/>
            <person name="Samejima M."/>
            <person name="Held B.W."/>
            <person name="Barry K.W."/>
            <person name="LaButti K.M."/>
            <person name="Lapidus A."/>
            <person name="Lindquist E.A."/>
            <person name="Lucas S.M."/>
            <person name="Riley R."/>
            <person name="Salamov A.A."/>
            <person name="Hoffmeister D."/>
            <person name="Schwenk D."/>
            <person name="Hadar Y."/>
            <person name="Yarden O."/>
            <person name="de Vries R.P."/>
            <person name="Wiebenga A."/>
            <person name="Stenlid J."/>
            <person name="Eastwood D."/>
            <person name="Grigoriev I.V."/>
            <person name="Berka R.M."/>
            <person name="Blanchette R.A."/>
            <person name="Kersten P."/>
            <person name="Martinez A.T."/>
            <person name="Vicuna R."/>
            <person name="Cullen D."/>
        </authorList>
    </citation>
    <scope>NUCLEOTIDE SEQUENCE [LARGE SCALE GENOMIC DNA]</scope>
    <source>
        <strain evidence="2 3">B</strain>
    </source>
</reference>
<name>M2RT76_CERS8</name>
<gene>
    <name evidence="2" type="ORF">CERSUDRAFT_90741</name>
</gene>
<feature type="region of interest" description="Disordered" evidence="1">
    <location>
        <begin position="38"/>
        <end position="57"/>
    </location>
</feature>
<dbReference type="STRING" id="914234.M2RT76"/>
<organism evidence="2 3">
    <name type="scientific">Ceriporiopsis subvermispora (strain B)</name>
    <name type="common">White-rot fungus</name>
    <name type="synonym">Gelatoporia subvermispora</name>
    <dbReference type="NCBI Taxonomy" id="914234"/>
    <lineage>
        <taxon>Eukaryota</taxon>
        <taxon>Fungi</taxon>
        <taxon>Dikarya</taxon>
        <taxon>Basidiomycota</taxon>
        <taxon>Agaricomycotina</taxon>
        <taxon>Agaricomycetes</taxon>
        <taxon>Polyporales</taxon>
        <taxon>Gelatoporiaceae</taxon>
        <taxon>Gelatoporia</taxon>
    </lineage>
</organism>
<accession>M2RT76</accession>
<dbReference type="OrthoDB" id="3194584at2759"/>
<protein>
    <submittedName>
        <fullName evidence="2">Uncharacterized protein</fullName>
    </submittedName>
</protein>
<evidence type="ECO:0000256" key="1">
    <source>
        <dbReference type="SAM" id="MobiDB-lite"/>
    </source>
</evidence>
<sequence length="453" mass="50847">MSESSAPPILPEQAIILGDIAKGAQSYLATLGRDASTRHSTAHLTPGDRNIDAPEAEVSQSCQLADGISQPSISEESNILSGQVWANLLKMSLPIGTSSNDEDILVDTLCKSSKRRQTYKEALDSLHGINDHFASTWKDYYLDHKERIDRRIVDTQKKKRLLTAHFKRDAHPGYYDNHRTTSGKDLMSGPDCALSFPDCAPPLHGRDIAREHQCTTTPMKGPSSGPKRKPKPSSGDDSVSVIHHPEPSRARLSLKIGTPPSRSPTPPKTIVDMGNGNQYTKEDKGYFVKFVQWRSRYDRAITMHDLAEQLSNRAPHHSYWSWRSYMKEHRDVVEYLRHHARVSTSRSYPESSALDARGGGYTSGCEDDQSEDEERSKTDLTDDALTDEDERNMGGEGDRYSSVELRLMARYIASIPGWLDLPNLNEQLRAFQAKLTNKPIFEALHYAQNKKKD</sequence>
<evidence type="ECO:0000313" key="2">
    <source>
        <dbReference type="EMBL" id="EMD42141.1"/>
    </source>
</evidence>
<evidence type="ECO:0000313" key="3">
    <source>
        <dbReference type="Proteomes" id="UP000016930"/>
    </source>
</evidence>